<dbReference type="GO" id="GO:0004531">
    <property type="term" value="F:deoxyribonuclease II activity"/>
    <property type="evidence" value="ECO:0007669"/>
    <property type="project" value="InterPro"/>
</dbReference>
<organism evidence="3 5">
    <name type="scientific">Didymodactylos carnosus</name>
    <dbReference type="NCBI Taxonomy" id="1234261"/>
    <lineage>
        <taxon>Eukaryota</taxon>
        <taxon>Metazoa</taxon>
        <taxon>Spiralia</taxon>
        <taxon>Gnathifera</taxon>
        <taxon>Rotifera</taxon>
        <taxon>Eurotatoria</taxon>
        <taxon>Bdelloidea</taxon>
        <taxon>Philodinida</taxon>
        <taxon>Philodinidae</taxon>
        <taxon>Didymodactylos</taxon>
    </lineage>
</organism>
<sequence>LLNDYVNSYDDKRAAMSQSSFSKQEQLQSCTCRNHLNQTVDWFIIYKLPRLNTSENLNIKNGTGYMYLDSSSQISEWHLSPHSIKTNLSMAAITLNSLYENTASSYIYYSDQPPNQNFSLTFGHTKGVLAFDNQTGFWLMHTVPRFPQIYNAGYYYPDT</sequence>
<evidence type="ECO:0000313" key="4">
    <source>
        <dbReference type="EMBL" id="CAF4428210.1"/>
    </source>
</evidence>
<accession>A0A8S2G308</accession>
<dbReference type="Proteomes" id="UP000682733">
    <property type="component" value="Unassembled WGS sequence"/>
</dbReference>
<dbReference type="CDD" id="cd09120">
    <property type="entry name" value="PLDc_DNaseII_1"/>
    <property type="match status" value="1"/>
</dbReference>
<evidence type="ECO:0000256" key="1">
    <source>
        <dbReference type="ARBA" id="ARBA00007527"/>
    </source>
</evidence>
<evidence type="ECO:0000313" key="3">
    <source>
        <dbReference type="EMBL" id="CAF1612975.1"/>
    </source>
</evidence>
<name>A0A8S2G308_9BILA</name>
<evidence type="ECO:0000256" key="2">
    <source>
        <dbReference type="ARBA" id="ARBA00022801"/>
    </source>
</evidence>
<keyword evidence="2" id="KW-0378">Hydrolase</keyword>
<dbReference type="Pfam" id="PF03265">
    <property type="entry name" value="DNase_II"/>
    <property type="match status" value="1"/>
</dbReference>
<dbReference type="PANTHER" id="PTHR10858:SF23">
    <property type="entry name" value="DEOXYRIBONUCLEASE II"/>
    <property type="match status" value="1"/>
</dbReference>
<dbReference type="Proteomes" id="UP000677228">
    <property type="component" value="Unassembled WGS sequence"/>
</dbReference>
<comment type="similarity">
    <text evidence="1">Belongs to the DNase II family.</text>
</comment>
<evidence type="ECO:0000313" key="5">
    <source>
        <dbReference type="Proteomes" id="UP000677228"/>
    </source>
</evidence>
<proteinExistence type="inferred from homology"/>
<dbReference type="PANTHER" id="PTHR10858">
    <property type="entry name" value="DEOXYRIBONUCLEASE II"/>
    <property type="match status" value="1"/>
</dbReference>
<reference evidence="3" key="1">
    <citation type="submission" date="2021-02" db="EMBL/GenBank/DDBJ databases">
        <authorList>
            <person name="Nowell W R."/>
        </authorList>
    </citation>
    <scope>NUCLEOTIDE SEQUENCE</scope>
</reference>
<dbReference type="AlphaFoldDB" id="A0A8S2G308"/>
<dbReference type="InterPro" id="IPR004947">
    <property type="entry name" value="DNase_II"/>
</dbReference>
<gene>
    <name evidence="3" type="ORF">OVA965_LOCUS42756</name>
    <name evidence="4" type="ORF">TMI583_LOCUS44770</name>
</gene>
<feature type="non-terminal residue" evidence="3">
    <location>
        <position position="1"/>
    </location>
</feature>
<dbReference type="GO" id="GO:0006309">
    <property type="term" value="P:apoptotic DNA fragmentation"/>
    <property type="evidence" value="ECO:0007669"/>
    <property type="project" value="TreeGrafter"/>
</dbReference>
<feature type="non-terminal residue" evidence="3">
    <location>
        <position position="159"/>
    </location>
</feature>
<protein>
    <submittedName>
        <fullName evidence="3">Uncharacterized protein</fullName>
    </submittedName>
</protein>
<dbReference type="EMBL" id="CAJNOK010053729">
    <property type="protein sequence ID" value="CAF1612975.1"/>
    <property type="molecule type" value="Genomic_DNA"/>
</dbReference>
<comment type="caution">
    <text evidence="3">The sequence shown here is derived from an EMBL/GenBank/DDBJ whole genome shotgun (WGS) entry which is preliminary data.</text>
</comment>
<dbReference type="EMBL" id="CAJOBA010078124">
    <property type="protein sequence ID" value="CAF4428210.1"/>
    <property type="molecule type" value="Genomic_DNA"/>
</dbReference>